<evidence type="ECO:0000313" key="1">
    <source>
        <dbReference type="EMBL" id="XDJ41507.1"/>
    </source>
</evidence>
<sequence length="78" mass="8690">MAKCDTCGNEYDKAFTLTREGKTYTFDSFECAIHAVAPRCGHCETPIIGHGVEKETRMFCCARCAEHEQATGLRDRIG</sequence>
<dbReference type="EMBL" id="CP158252">
    <property type="protein sequence ID" value="XDJ41507.1"/>
    <property type="molecule type" value="Genomic_DNA"/>
</dbReference>
<name>A0AB39CHI8_9BURK</name>
<protein>
    <recommendedName>
        <fullName evidence="2">Prokaryotic metallothionein</fullName>
    </recommendedName>
</protein>
<gene>
    <name evidence="1" type="ORF">ABRY99_11255</name>
</gene>
<dbReference type="RefSeq" id="WP_368643225.1">
    <property type="nucleotide sequence ID" value="NZ_CP158252.1"/>
</dbReference>
<accession>A0AB39CHI8</accession>
<organism evidence="1">
    <name type="scientific">Castellaniella ginsengisoli</name>
    <dbReference type="NCBI Taxonomy" id="546114"/>
    <lineage>
        <taxon>Bacteria</taxon>
        <taxon>Pseudomonadati</taxon>
        <taxon>Pseudomonadota</taxon>
        <taxon>Betaproteobacteria</taxon>
        <taxon>Burkholderiales</taxon>
        <taxon>Alcaligenaceae</taxon>
        <taxon>Castellaniella</taxon>
    </lineage>
</organism>
<proteinExistence type="predicted"/>
<evidence type="ECO:0008006" key="2">
    <source>
        <dbReference type="Google" id="ProtNLM"/>
    </source>
</evidence>
<dbReference type="AlphaFoldDB" id="A0AB39CHI8"/>
<reference evidence="1" key="1">
    <citation type="submission" date="2024-05" db="EMBL/GenBank/DDBJ databases">
        <authorList>
            <person name="Luo Y.-C."/>
            <person name="Nicholds J."/>
            <person name="Mortimer T."/>
            <person name="Maboni G."/>
        </authorList>
    </citation>
    <scope>NUCLEOTIDE SEQUENCE</scope>
    <source>
        <strain evidence="1">153920</strain>
    </source>
</reference>